<organism evidence="1 2">
    <name type="scientific">Ataeniobius toweri</name>
    <dbReference type="NCBI Taxonomy" id="208326"/>
    <lineage>
        <taxon>Eukaryota</taxon>
        <taxon>Metazoa</taxon>
        <taxon>Chordata</taxon>
        <taxon>Craniata</taxon>
        <taxon>Vertebrata</taxon>
        <taxon>Euteleostomi</taxon>
        <taxon>Actinopterygii</taxon>
        <taxon>Neopterygii</taxon>
        <taxon>Teleostei</taxon>
        <taxon>Neoteleostei</taxon>
        <taxon>Acanthomorphata</taxon>
        <taxon>Ovalentaria</taxon>
        <taxon>Atherinomorphae</taxon>
        <taxon>Cyprinodontiformes</taxon>
        <taxon>Goodeidae</taxon>
        <taxon>Ataeniobius</taxon>
    </lineage>
</organism>
<sequence length="108" mass="11888">LLRKAVNLIDEALRKASQPPASQRHQVPVATSHHTPVQAEVARLFAPYTGATQRNLMRRSSLTQISRRSYTHTFCCLAEHNADKVPSVVLKPELLASGLGEQKVTFSG</sequence>
<name>A0ABU7BJF6_9TELE</name>
<evidence type="ECO:0000313" key="2">
    <source>
        <dbReference type="Proteomes" id="UP001345963"/>
    </source>
</evidence>
<dbReference type="EMBL" id="JAHUTI010054768">
    <property type="protein sequence ID" value="MED6250096.1"/>
    <property type="molecule type" value="Genomic_DNA"/>
</dbReference>
<keyword evidence="2" id="KW-1185">Reference proteome</keyword>
<feature type="non-terminal residue" evidence="1">
    <location>
        <position position="1"/>
    </location>
</feature>
<protein>
    <submittedName>
        <fullName evidence="1">Uncharacterized protein</fullName>
    </submittedName>
</protein>
<comment type="caution">
    <text evidence="1">The sequence shown here is derived from an EMBL/GenBank/DDBJ whole genome shotgun (WGS) entry which is preliminary data.</text>
</comment>
<dbReference type="Proteomes" id="UP001345963">
    <property type="component" value="Unassembled WGS sequence"/>
</dbReference>
<gene>
    <name evidence="1" type="ORF">ATANTOWER_024613</name>
</gene>
<reference evidence="1 2" key="1">
    <citation type="submission" date="2021-07" db="EMBL/GenBank/DDBJ databases">
        <authorList>
            <person name="Palmer J.M."/>
        </authorList>
    </citation>
    <scope>NUCLEOTIDE SEQUENCE [LARGE SCALE GENOMIC DNA]</scope>
    <source>
        <strain evidence="1 2">AT_MEX2019</strain>
        <tissue evidence="1">Muscle</tissue>
    </source>
</reference>
<proteinExistence type="predicted"/>
<accession>A0ABU7BJF6</accession>
<evidence type="ECO:0000313" key="1">
    <source>
        <dbReference type="EMBL" id="MED6250096.1"/>
    </source>
</evidence>